<keyword evidence="5 6" id="KW-0472">Membrane</keyword>
<dbReference type="InterPro" id="IPR037185">
    <property type="entry name" value="EmrE-like"/>
</dbReference>
<evidence type="ECO:0000259" key="7">
    <source>
        <dbReference type="Pfam" id="PF00892"/>
    </source>
</evidence>
<feature type="domain" description="EamA" evidence="7">
    <location>
        <begin position="170"/>
        <end position="305"/>
    </location>
</feature>
<feature type="transmembrane region" description="Helical" evidence="6">
    <location>
        <begin position="110"/>
        <end position="131"/>
    </location>
</feature>
<name>A0A0L8C2M2_ENSAD</name>
<comment type="subcellular location">
    <subcellularLocation>
        <location evidence="1">Membrane</location>
        <topology evidence="1">Multi-pass membrane protein</topology>
    </subcellularLocation>
</comment>
<evidence type="ECO:0000256" key="3">
    <source>
        <dbReference type="ARBA" id="ARBA00022692"/>
    </source>
</evidence>
<protein>
    <submittedName>
        <fullName evidence="8">Membrane protein</fullName>
    </submittedName>
</protein>
<feature type="transmembrane region" description="Helical" evidence="6">
    <location>
        <begin position="197"/>
        <end position="218"/>
    </location>
</feature>
<feature type="transmembrane region" description="Helical" evidence="6">
    <location>
        <begin position="55"/>
        <end position="74"/>
    </location>
</feature>
<dbReference type="PANTHER" id="PTHR32322">
    <property type="entry name" value="INNER MEMBRANE TRANSPORTER"/>
    <property type="match status" value="1"/>
</dbReference>
<feature type="transmembrane region" description="Helical" evidence="6">
    <location>
        <begin position="230"/>
        <end position="251"/>
    </location>
</feature>
<accession>A0A0L8C2M2</accession>
<keyword evidence="3 6" id="KW-0812">Transmembrane</keyword>
<evidence type="ECO:0000256" key="5">
    <source>
        <dbReference type="ARBA" id="ARBA00023136"/>
    </source>
</evidence>
<evidence type="ECO:0000256" key="2">
    <source>
        <dbReference type="ARBA" id="ARBA00007362"/>
    </source>
</evidence>
<evidence type="ECO:0000256" key="1">
    <source>
        <dbReference type="ARBA" id="ARBA00004141"/>
    </source>
</evidence>
<evidence type="ECO:0000256" key="6">
    <source>
        <dbReference type="SAM" id="Phobius"/>
    </source>
</evidence>
<feature type="transmembrane region" description="Helical" evidence="6">
    <location>
        <begin position="288"/>
        <end position="307"/>
    </location>
</feature>
<dbReference type="InterPro" id="IPR000620">
    <property type="entry name" value="EamA_dom"/>
</dbReference>
<dbReference type="SUPFAM" id="SSF103481">
    <property type="entry name" value="Multidrug resistance efflux transporter EmrE"/>
    <property type="match status" value="2"/>
</dbReference>
<feature type="transmembrane region" description="Helical" evidence="6">
    <location>
        <begin position="86"/>
        <end position="104"/>
    </location>
</feature>
<dbReference type="GO" id="GO:0016020">
    <property type="term" value="C:membrane"/>
    <property type="evidence" value="ECO:0007669"/>
    <property type="project" value="UniProtKB-SubCell"/>
</dbReference>
<evidence type="ECO:0000256" key="4">
    <source>
        <dbReference type="ARBA" id="ARBA00022989"/>
    </source>
</evidence>
<organism evidence="8 9">
    <name type="scientific">Ensifer adhaerens</name>
    <name type="common">Sinorhizobium morelense</name>
    <dbReference type="NCBI Taxonomy" id="106592"/>
    <lineage>
        <taxon>Bacteria</taxon>
        <taxon>Pseudomonadati</taxon>
        <taxon>Pseudomonadota</taxon>
        <taxon>Alphaproteobacteria</taxon>
        <taxon>Hyphomicrobiales</taxon>
        <taxon>Rhizobiaceae</taxon>
        <taxon>Sinorhizobium/Ensifer group</taxon>
        <taxon>Ensifer</taxon>
    </lineage>
</organism>
<evidence type="ECO:0000313" key="9">
    <source>
        <dbReference type="Proteomes" id="UP000037425"/>
    </source>
</evidence>
<sequence>MKQDVSPKTAHQSHATGVEKLKAHLAMLTFSALIAGSFSFGGLAAQHMGAGPLTLWRYLLTVVVLGVLTFGYARVPFHIPKQLWRFLILGGLIAVYMLTMFKALEFTDPVSTGAVFTLMPLLSAGFAFLLLGQHTRPGVLAGLIIAALGAVWVIFRANIQAILAFDIGQGELIFFVGVICHAIYVPLIRKFDRKENPFAFGFWIAAFTVPWLLVPGAAGLATTDFTSLPAIVWIAVVYLAIVTTAITFLLLQYASLRLPSSKVLGYGYLTPSFIILLEGILGHGWVSLPVLAGALTTACGLALMALLPD</sequence>
<dbReference type="PANTHER" id="PTHR32322:SF2">
    <property type="entry name" value="EAMA DOMAIN-CONTAINING PROTEIN"/>
    <property type="match status" value="1"/>
</dbReference>
<feature type="domain" description="EamA" evidence="7">
    <location>
        <begin position="22"/>
        <end position="154"/>
    </location>
</feature>
<dbReference type="Proteomes" id="UP000037425">
    <property type="component" value="Unassembled WGS sequence"/>
</dbReference>
<evidence type="ECO:0000313" key="8">
    <source>
        <dbReference type="EMBL" id="KOF21126.1"/>
    </source>
</evidence>
<feature type="transmembrane region" description="Helical" evidence="6">
    <location>
        <begin position="263"/>
        <end position="282"/>
    </location>
</feature>
<reference evidence="9" key="1">
    <citation type="submission" date="2015-07" db="EMBL/GenBank/DDBJ databases">
        <title>Whole genome sequence of an Ensifer adhaerens strain isolated from a cave pool in the Wind Cave National Park.</title>
        <authorList>
            <person name="Eng W.W.H."/>
            <person name="Gan H.M."/>
            <person name="Barton H.A."/>
            <person name="Savka M.A."/>
        </authorList>
    </citation>
    <scope>NUCLEOTIDE SEQUENCE [LARGE SCALE GENOMIC DNA]</scope>
    <source>
        <strain evidence="9">SD006</strain>
    </source>
</reference>
<dbReference type="RefSeq" id="WP_053248066.1">
    <property type="nucleotide sequence ID" value="NZ_LGAP01000002.1"/>
</dbReference>
<comment type="similarity">
    <text evidence="2">Belongs to the EamA transporter family.</text>
</comment>
<feature type="transmembrane region" description="Helical" evidence="6">
    <location>
        <begin position="21"/>
        <end position="43"/>
    </location>
</feature>
<keyword evidence="4 6" id="KW-1133">Transmembrane helix</keyword>
<feature type="transmembrane region" description="Helical" evidence="6">
    <location>
        <begin position="138"/>
        <end position="155"/>
    </location>
</feature>
<dbReference type="PATRIC" id="fig|106592.7.peg.3059"/>
<feature type="transmembrane region" description="Helical" evidence="6">
    <location>
        <begin position="161"/>
        <end position="185"/>
    </location>
</feature>
<dbReference type="EMBL" id="LGAP01000002">
    <property type="protein sequence ID" value="KOF21126.1"/>
    <property type="molecule type" value="Genomic_DNA"/>
</dbReference>
<dbReference type="InterPro" id="IPR050638">
    <property type="entry name" value="AA-Vitamin_Transporters"/>
</dbReference>
<dbReference type="AlphaFoldDB" id="A0A0L8C2M2"/>
<proteinExistence type="inferred from homology"/>
<comment type="caution">
    <text evidence="8">The sequence shown here is derived from an EMBL/GenBank/DDBJ whole genome shotgun (WGS) entry which is preliminary data.</text>
</comment>
<gene>
    <name evidence="8" type="ORF">AC244_07065</name>
</gene>
<dbReference type="Pfam" id="PF00892">
    <property type="entry name" value="EamA"/>
    <property type="match status" value="2"/>
</dbReference>